<dbReference type="SUPFAM" id="SSF82199">
    <property type="entry name" value="SET domain"/>
    <property type="match status" value="1"/>
</dbReference>
<dbReference type="InterPro" id="IPR050600">
    <property type="entry name" value="SETD3_SETD6_MTase"/>
</dbReference>
<keyword evidence="1" id="KW-0489">Methyltransferase</keyword>
<evidence type="ECO:0008006" key="6">
    <source>
        <dbReference type="Google" id="ProtNLM"/>
    </source>
</evidence>
<organism evidence="4 5">
    <name type="scientific">Tilletiopsis washingtonensis</name>
    <dbReference type="NCBI Taxonomy" id="58919"/>
    <lineage>
        <taxon>Eukaryota</taxon>
        <taxon>Fungi</taxon>
        <taxon>Dikarya</taxon>
        <taxon>Basidiomycota</taxon>
        <taxon>Ustilaginomycotina</taxon>
        <taxon>Exobasidiomycetes</taxon>
        <taxon>Entylomatales</taxon>
        <taxon>Entylomatales incertae sedis</taxon>
        <taxon>Tilletiopsis</taxon>
    </lineage>
</organism>
<accession>A0A316Z6B9</accession>
<dbReference type="GO" id="GO:0032259">
    <property type="term" value="P:methylation"/>
    <property type="evidence" value="ECO:0007669"/>
    <property type="project" value="UniProtKB-KW"/>
</dbReference>
<keyword evidence="3" id="KW-0949">S-adenosyl-L-methionine</keyword>
<gene>
    <name evidence="4" type="ORF">FA09DRAFT_330908</name>
</gene>
<dbReference type="InterPro" id="IPR046341">
    <property type="entry name" value="SET_dom_sf"/>
</dbReference>
<dbReference type="OrthoDB" id="341421at2759"/>
<protein>
    <recommendedName>
        <fullName evidence="6">SET domain-containing protein</fullName>
    </recommendedName>
</protein>
<dbReference type="RefSeq" id="XP_025597105.1">
    <property type="nucleotide sequence ID" value="XM_025742793.1"/>
</dbReference>
<dbReference type="GeneID" id="37270337"/>
<evidence type="ECO:0000313" key="5">
    <source>
        <dbReference type="Proteomes" id="UP000245946"/>
    </source>
</evidence>
<proteinExistence type="predicted"/>
<keyword evidence="5" id="KW-1185">Reference proteome</keyword>
<evidence type="ECO:0000256" key="1">
    <source>
        <dbReference type="ARBA" id="ARBA00022603"/>
    </source>
</evidence>
<keyword evidence="2" id="KW-0808">Transferase</keyword>
<dbReference type="GO" id="GO:0016279">
    <property type="term" value="F:protein-lysine N-methyltransferase activity"/>
    <property type="evidence" value="ECO:0007669"/>
    <property type="project" value="UniProtKB-ARBA"/>
</dbReference>
<dbReference type="EMBL" id="KZ819297">
    <property type="protein sequence ID" value="PWN96826.1"/>
    <property type="molecule type" value="Genomic_DNA"/>
</dbReference>
<dbReference type="Gene3D" id="3.90.1410.10">
    <property type="entry name" value="set domain protein methyltransferase, domain 1"/>
    <property type="match status" value="1"/>
</dbReference>
<dbReference type="STRING" id="58919.A0A316Z6B9"/>
<name>A0A316Z6B9_9BASI</name>
<dbReference type="AlphaFoldDB" id="A0A316Z6B9"/>
<dbReference type="PANTHER" id="PTHR13271:SF47">
    <property type="entry name" value="ACTIN-HISTIDINE N-METHYLTRANSFERASE"/>
    <property type="match status" value="1"/>
</dbReference>
<evidence type="ECO:0000313" key="4">
    <source>
        <dbReference type="EMBL" id="PWN96826.1"/>
    </source>
</evidence>
<dbReference type="PANTHER" id="PTHR13271">
    <property type="entry name" value="UNCHARACTERIZED PUTATIVE METHYLTRANSFERASE"/>
    <property type="match status" value="1"/>
</dbReference>
<sequence length="470" mass="50875">MVPPATSLLRLAPAALLHARSARIWLDARLLPAPAQPAHPANHLTVPPVLRPDDAPQLPLSSHQALALLLAMWRCSSGADSDTAASGEAFNLDAFLRTTPRSYDTVPLSWTLGDATSFADELLAALSPHVRTQCAAVQARFERDWAAVDHARRHSPHLLQPRVPLAPTSIADPATFSRADYLWGWLSVNSRCLHLPLGLKPHGDNLTLAPLLDMANHTCDARQECSVRHTPLGGLELVSPPKTRRAEALAAGAEVCITYGAHSSGTLLSEYGFVLARERPPDAAEPPEWTDSPYAEVNVDAAVIALLAAQGELGARKREVLQERGYWLDYTLHPSPAPAHPSHRLVPALRLLALPELPASLENTQHTAYPHTRAAPPPAPASAAADGMRAWDATLLGLRERVDAANETAARALLRRICEEFDADGRARLARLDAQPPEMPAARQMIRALAHEELRVVRRVLSALDAGVSW</sequence>
<evidence type="ECO:0000256" key="3">
    <source>
        <dbReference type="ARBA" id="ARBA00022691"/>
    </source>
</evidence>
<reference evidence="4 5" key="1">
    <citation type="journal article" date="2018" name="Mol. Biol. Evol.">
        <title>Broad Genomic Sampling Reveals a Smut Pathogenic Ancestry of the Fungal Clade Ustilaginomycotina.</title>
        <authorList>
            <person name="Kijpornyongpan T."/>
            <person name="Mondo S.J."/>
            <person name="Barry K."/>
            <person name="Sandor L."/>
            <person name="Lee J."/>
            <person name="Lipzen A."/>
            <person name="Pangilinan J."/>
            <person name="LaButti K."/>
            <person name="Hainaut M."/>
            <person name="Henrissat B."/>
            <person name="Grigoriev I.V."/>
            <person name="Spatafora J.W."/>
            <person name="Aime M.C."/>
        </authorList>
    </citation>
    <scope>NUCLEOTIDE SEQUENCE [LARGE SCALE GENOMIC DNA]</scope>
    <source>
        <strain evidence="4 5">MCA 4186</strain>
    </source>
</reference>
<evidence type="ECO:0000256" key="2">
    <source>
        <dbReference type="ARBA" id="ARBA00022679"/>
    </source>
</evidence>
<dbReference type="Proteomes" id="UP000245946">
    <property type="component" value="Unassembled WGS sequence"/>
</dbReference>